<dbReference type="PROSITE" id="PS00216">
    <property type="entry name" value="SUGAR_TRANSPORT_1"/>
    <property type="match status" value="1"/>
</dbReference>
<dbReference type="EMBL" id="JAVRBK010000001">
    <property type="protein sequence ID" value="KAK5649246.1"/>
    <property type="molecule type" value="Genomic_DNA"/>
</dbReference>
<evidence type="ECO:0000256" key="6">
    <source>
        <dbReference type="SAM" id="Phobius"/>
    </source>
</evidence>
<dbReference type="PANTHER" id="PTHR23511:SF34">
    <property type="entry name" value="SYNAPTIC VESICLE GLYCOPROTEIN 2"/>
    <property type="match status" value="1"/>
</dbReference>
<comment type="subcellular location">
    <subcellularLocation>
        <location evidence="1">Membrane</location>
        <topology evidence="1">Multi-pass membrane protein</topology>
    </subcellularLocation>
</comment>
<sequence length="503" mass="56360">MNQIRKTVPSDRLYFELHVLPLLNLYFITGFGLYHYFALGMSCACAFSQATVLASLPFAIPLTVCDSTSWPNLVHSVDLSLYMGMAFGGYILSSMADLIGRRSMIPITLIIIFGSTFACGFAHTSHVIIICIFILGSGIAANANTVKIHLAEILPNKRRGSLLAFQDLFWTIGYAAGAAWLLTPPIVQHRKEEVRFATWRMIFGLSGICSIMVSCASALLLPSPRYLMFLKNYQDTIDTLTRMYTINNSKHWETFSIRSRDLQGCVDDFNLNNYIEPITCRDRLVIWFKKIRTIVSVLFQQKYLKVTLLLIAAKFIVIFDLLTTNIWLGQTVRSNDQNCVFTTSSLNDDSYKCEDLPASLYGNFFHLSINIFIGQLILLLIVERIGRRLSLVCGCVACGISSYIPTYIRKTYAAKFVTSSIFLTGYSLIDSALNIVLMESYPTAIRGTAAGGVQFFARFVGGMLKRFLIISCQRSLILMGSFMLAGAIICYFLPEYSGKPMEE</sequence>
<evidence type="ECO:0000256" key="3">
    <source>
        <dbReference type="ARBA" id="ARBA00022692"/>
    </source>
</evidence>
<evidence type="ECO:0000259" key="7">
    <source>
        <dbReference type="PROSITE" id="PS50850"/>
    </source>
</evidence>
<dbReference type="SUPFAM" id="SSF103473">
    <property type="entry name" value="MFS general substrate transporter"/>
    <property type="match status" value="1"/>
</dbReference>
<dbReference type="GO" id="GO:0022857">
    <property type="term" value="F:transmembrane transporter activity"/>
    <property type="evidence" value="ECO:0007669"/>
    <property type="project" value="InterPro"/>
</dbReference>
<feature type="transmembrane region" description="Helical" evidence="6">
    <location>
        <begin position="475"/>
        <end position="494"/>
    </location>
</feature>
<dbReference type="Proteomes" id="UP001329430">
    <property type="component" value="Chromosome 1"/>
</dbReference>
<feature type="transmembrane region" description="Helical" evidence="6">
    <location>
        <begin position="12"/>
        <end position="29"/>
    </location>
</feature>
<evidence type="ECO:0000256" key="5">
    <source>
        <dbReference type="ARBA" id="ARBA00023136"/>
    </source>
</evidence>
<comment type="caution">
    <text evidence="8">The sequence shown here is derived from an EMBL/GenBank/DDBJ whole genome shotgun (WGS) entry which is preliminary data.</text>
</comment>
<feature type="transmembrane region" description="Helical" evidence="6">
    <location>
        <begin position="162"/>
        <end position="182"/>
    </location>
</feature>
<dbReference type="PANTHER" id="PTHR23511">
    <property type="entry name" value="SYNAPTIC VESICLE GLYCOPROTEIN 2"/>
    <property type="match status" value="1"/>
</dbReference>
<evidence type="ECO:0000256" key="4">
    <source>
        <dbReference type="ARBA" id="ARBA00022989"/>
    </source>
</evidence>
<dbReference type="PROSITE" id="PS50850">
    <property type="entry name" value="MFS"/>
    <property type="match status" value="1"/>
</dbReference>
<feature type="transmembrane region" description="Helical" evidence="6">
    <location>
        <begin position="127"/>
        <end position="150"/>
    </location>
</feature>
<keyword evidence="3 6" id="KW-0812">Transmembrane</keyword>
<dbReference type="InterPro" id="IPR011701">
    <property type="entry name" value="MFS"/>
</dbReference>
<feature type="transmembrane region" description="Helical" evidence="6">
    <location>
        <begin position="306"/>
        <end position="328"/>
    </location>
</feature>
<organism evidence="8 9">
    <name type="scientific">Pyrocoelia pectoralis</name>
    <dbReference type="NCBI Taxonomy" id="417401"/>
    <lineage>
        <taxon>Eukaryota</taxon>
        <taxon>Metazoa</taxon>
        <taxon>Ecdysozoa</taxon>
        <taxon>Arthropoda</taxon>
        <taxon>Hexapoda</taxon>
        <taxon>Insecta</taxon>
        <taxon>Pterygota</taxon>
        <taxon>Neoptera</taxon>
        <taxon>Endopterygota</taxon>
        <taxon>Coleoptera</taxon>
        <taxon>Polyphaga</taxon>
        <taxon>Elateriformia</taxon>
        <taxon>Elateroidea</taxon>
        <taxon>Lampyridae</taxon>
        <taxon>Lampyrinae</taxon>
        <taxon>Pyrocoelia</taxon>
    </lineage>
</organism>
<reference evidence="8 9" key="1">
    <citation type="journal article" date="2024" name="Insects">
        <title>An Improved Chromosome-Level Genome Assembly of the Firefly Pyrocoelia pectoralis.</title>
        <authorList>
            <person name="Fu X."/>
            <person name="Meyer-Rochow V.B."/>
            <person name="Ballantyne L."/>
            <person name="Zhu X."/>
        </authorList>
    </citation>
    <scope>NUCLEOTIDE SEQUENCE [LARGE SCALE GENOMIC DNA]</scope>
    <source>
        <strain evidence="8">XCY_ONT2</strain>
    </source>
</reference>
<evidence type="ECO:0000256" key="1">
    <source>
        <dbReference type="ARBA" id="ARBA00004141"/>
    </source>
</evidence>
<keyword evidence="5 6" id="KW-0472">Membrane</keyword>
<feature type="transmembrane region" description="Helical" evidence="6">
    <location>
        <begin position="414"/>
        <end position="437"/>
    </location>
</feature>
<keyword evidence="9" id="KW-1185">Reference proteome</keyword>
<dbReference type="GO" id="GO:0016020">
    <property type="term" value="C:membrane"/>
    <property type="evidence" value="ECO:0007669"/>
    <property type="project" value="UniProtKB-SubCell"/>
</dbReference>
<accession>A0AAN7VRY2</accession>
<gene>
    <name evidence="8" type="ORF">RI129_000275</name>
</gene>
<dbReference type="InterPro" id="IPR036259">
    <property type="entry name" value="MFS_trans_sf"/>
</dbReference>
<dbReference type="InterPro" id="IPR005829">
    <property type="entry name" value="Sugar_transporter_CS"/>
</dbReference>
<keyword evidence="2" id="KW-0813">Transport</keyword>
<evidence type="ECO:0000313" key="8">
    <source>
        <dbReference type="EMBL" id="KAK5649246.1"/>
    </source>
</evidence>
<keyword evidence="4 6" id="KW-1133">Transmembrane helix</keyword>
<feature type="transmembrane region" description="Helical" evidence="6">
    <location>
        <begin position="364"/>
        <end position="382"/>
    </location>
</feature>
<feature type="transmembrane region" description="Helical" evidence="6">
    <location>
        <begin position="202"/>
        <end position="221"/>
    </location>
</feature>
<dbReference type="Pfam" id="PF07690">
    <property type="entry name" value="MFS_1"/>
    <property type="match status" value="1"/>
</dbReference>
<dbReference type="Gene3D" id="1.20.1250.20">
    <property type="entry name" value="MFS general substrate transporter like domains"/>
    <property type="match status" value="1"/>
</dbReference>
<dbReference type="AlphaFoldDB" id="A0AAN7VRY2"/>
<evidence type="ECO:0000256" key="2">
    <source>
        <dbReference type="ARBA" id="ARBA00022448"/>
    </source>
</evidence>
<feature type="transmembrane region" description="Helical" evidence="6">
    <location>
        <begin position="72"/>
        <end position="92"/>
    </location>
</feature>
<feature type="transmembrane region" description="Helical" evidence="6">
    <location>
        <begin position="389"/>
        <end position="408"/>
    </location>
</feature>
<protein>
    <recommendedName>
        <fullName evidence="7">Major facilitator superfamily (MFS) profile domain-containing protein</fullName>
    </recommendedName>
</protein>
<proteinExistence type="predicted"/>
<feature type="transmembrane region" description="Helical" evidence="6">
    <location>
        <begin position="36"/>
        <end position="60"/>
    </location>
</feature>
<feature type="domain" description="Major facilitator superfamily (MFS) profile" evidence="7">
    <location>
        <begin position="18"/>
        <end position="498"/>
    </location>
</feature>
<name>A0AAN7VRY2_9COLE</name>
<dbReference type="InterPro" id="IPR020846">
    <property type="entry name" value="MFS_dom"/>
</dbReference>
<evidence type="ECO:0000313" key="9">
    <source>
        <dbReference type="Proteomes" id="UP001329430"/>
    </source>
</evidence>